<feature type="coiled-coil region" evidence="1">
    <location>
        <begin position="121"/>
        <end position="180"/>
    </location>
</feature>
<dbReference type="AlphaFoldDB" id="A0A381X9N6"/>
<accession>A0A381X9N6</accession>
<proteinExistence type="predicted"/>
<dbReference type="EMBL" id="UINC01014350">
    <property type="protein sequence ID" value="SVA61262.1"/>
    <property type="molecule type" value="Genomic_DNA"/>
</dbReference>
<organism evidence="2">
    <name type="scientific">marine metagenome</name>
    <dbReference type="NCBI Taxonomy" id="408172"/>
    <lineage>
        <taxon>unclassified sequences</taxon>
        <taxon>metagenomes</taxon>
        <taxon>ecological metagenomes</taxon>
    </lineage>
</organism>
<gene>
    <name evidence="2" type="ORF">METZ01_LOCUS114116</name>
</gene>
<evidence type="ECO:0000256" key="1">
    <source>
        <dbReference type="SAM" id="Coils"/>
    </source>
</evidence>
<sequence>MRKLLIFASLLIFYNCGRETKEKVYLPKIEFKRTKNPNYKNYFPQAEIPKQKENNDSRIKTTEISEPLPAFTPKSKKVAAPEKEKSAGVFDFLFGNTDSEKEDYSNEAICEELLDVNKIILVEQSRKLKSLTDEKSQFIDQINSMKKKNQRQNNRDQEKQQSLTAEIDRLNRLIKILSSEIK</sequence>
<reference evidence="2" key="1">
    <citation type="submission" date="2018-05" db="EMBL/GenBank/DDBJ databases">
        <authorList>
            <person name="Lanie J.A."/>
            <person name="Ng W.-L."/>
            <person name="Kazmierczak K.M."/>
            <person name="Andrzejewski T.M."/>
            <person name="Davidsen T.M."/>
            <person name="Wayne K.J."/>
            <person name="Tettelin H."/>
            <person name="Glass J.I."/>
            <person name="Rusch D."/>
            <person name="Podicherti R."/>
            <person name="Tsui H.-C.T."/>
            <person name="Winkler M.E."/>
        </authorList>
    </citation>
    <scope>NUCLEOTIDE SEQUENCE</scope>
</reference>
<protein>
    <submittedName>
        <fullName evidence="2">Uncharacterized protein</fullName>
    </submittedName>
</protein>
<name>A0A381X9N6_9ZZZZ</name>
<keyword evidence="1" id="KW-0175">Coiled coil</keyword>
<evidence type="ECO:0000313" key="2">
    <source>
        <dbReference type="EMBL" id="SVA61262.1"/>
    </source>
</evidence>